<accession>A0A2U1V8Y8</accession>
<reference evidence="2" key="1">
    <citation type="submission" date="2017-10" db="EMBL/GenBank/DDBJ databases">
        <authorList>
            <person name="Toshchakov S.V."/>
            <person name="Goeva M.A."/>
        </authorList>
    </citation>
    <scope>NUCLEOTIDE SEQUENCE [LARGE SCALE GENOMIC DNA]</scope>
    <source>
        <strain evidence="2">JR1/69-1-13</strain>
    </source>
</reference>
<organism evidence="1 2">
    <name type="scientific">Teichococcus aestuarii</name>
    <dbReference type="NCBI Taxonomy" id="568898"/>
    <lineage>
        <taxon>Bacteria</taxon>
        <taxon>Pseudomonadati</taxon>
        <taxon>Pseudomonadota</taxon>
        <taxon>Alphaproteobacteria</taxon>
        <taxon>Acetobacterales</taxon>
        <taxon>Roseomonadaceae</taxon>
        <taxon>Roseomonas</taxon>
    </lineage>
</organism>
<dbReference type="Gene3D" id="2.30.110.10">
    <property type="entry name" value="Electron Transport, Fmn-binding Protein, Chain A"/>
    <property type="match status" value="1"/>
</dbReference>
<keyword evidence="2" id="KW-1185">Reference proteome</keyword>
<evidence type="ECO:0000313" key="1">
    <source>
        <dbReference type="EMBL" id="PWC30285.1"/>
    </source>
</evidence>
<gene>
    <name evidence="1" type="ORF">CR165_02990</name>
</gene>
<dbReference type="OrthoDB" id="2618648at2"/>
<dbReference type="AlphaFoldDB" id="A0A2U1V8Y8"/>
<dbReference type="InterPro" id="IPR012349">
    <property type="entry name" value="Split_barrel_FMN-bd"/>
</dbReference>
<dbReference type="SUPFAM" id="SSF50475">
    <property type="entry name" value="FMN-binding split barrel"/>
    <property type="match status" value="1"/>
</dbReference>
<name>A0A2U1V8Y8_9PROT</name>
<sequence>MDEGLASFLEEPVMIIVGTQADGYLPEIARAAGAVLEADRAALHLMVSAWQWPETIANLRANRRITATFSRPADYETYQLKGTVTAIAPPTLEQQARATRYLAEIGEVLAGFGLAPEISAPWRVARDLLALRFVPEAVFVQTPGATAGQKR</sequence>
<dbReference type="Proteomes" id="UP000245048">
    <property type="component" value="Unassembled WGS sequence"/>
</dbReference>
<evidence type="ECO:0008006" key="3">
    <source>
        <dbReference type="Google" id="ProtNLM"/>
    </source>
</evidence>
<protein>
    <recommendedName>
        <fullName evidence="3">Pyridoxamine 5'-phosphate oxidase putative domain-containing protein</fullName>
    </recommendedName>
</protein>
<dbReference type="EMBL" id="PDOA01000002">
    <property type="protein sequence ID" value="PWC30285.1"/>
    <property type="molecule type" value="Genomic_DNA"/>
</dbReference>
<proteinExistence type="predicted"/>
<comment type="caution">
    <text evidence="1">The sequence shown here is derived from an EMBL/GenBank/DDBJ whole genome shotgun (WGS) entry which is preliminary data.</text>
</comment>
<evidence type="ECO:0000313" key="2">
    <source>
        <dbReference type="Proteomes" id="UP000245048"/>
    </source>
</evidence>